<dbReference type="GO" id="GO:0051782">
    <property type="term" value="P:negative regulation of cell division"/>
    <property type="evidence" value="ECO:0007669"/>
    <property type="project" value="TreeGrafter"/>
</dbReference>
<proteinExistence type="predicted"/>
<dbReference type="SUPFAM" id="SSF52172">
    <property type="entry name" value="CheY-like"/>
    <property type="match status" value="1"/>
</dbReference>
<name>A0A366IBF3_9FIRM</name>
<dbReference type="RefSeq" id="WP_113920326.1">
    <property type="nucleotide sequence ID" value="NZ_QNRX01000006.1"/>
</dbReference>
<dbReference type="Gene3D" id="3.40.50.2300">
    <property type="match status" value="1"/>
</dbReference>
<reference evidence="5 6" key="1">
    <citation type="submission" date="2018-06" db="EMBL/GenBank/DDBJ databases">
        <title>Genomic Encyclopedia of Type Strains, Phase IV (KMG-IV): sequencing the most valuable type-strain genomes for metagenomic binning, comparative biology and taxonomic classification.</title>
        <authorList>
            <person name="Goeker M."/>
        </authorList>
    </citation>
    <scope>NUCLEOTIDE SEQUENCE [LARGE SCALE GENOMIC DNA]</scope>
    <source>
        <strain evidence="5 6">DSM 22112</strain>
    </source>
</reference>
<evidence type="ECO:0000259" key="4">
    <source>
        <dbReference type="PROSITE" id="PS50110"/>
    </source>
</evidence>
<dbReference type="InterPro" id="IPR025669">
    <property type="entry name" value="AAA_dom"/>
</dbReference>
<dbReference type="Pfam" id="PF13614">
    <property type="entry name" value="AAA_31"/>
    <property type="match status" value="1"/>
</dbReference>
<evidence type="ECO:0000313" key="6">
    <source>
        <dbReference type="Proteomes" id="UP000253490"/>
    </source>
</evidence>
<evidence type="ECO:0000256" key="1">
    <source>
        <dbReference type="ARBA" id="ARBA00018672"/>
    </source>
</evidence>
<evidence type="ECO:0000313" key="5">
    <source>
        <dbReference type="EMBL" id="RBP65998.1"/>
    </source>
</evidence>
<dbReference type="GO" id="GO:0009898">
    <property type="term" value="C:cytoplasmic side of plasma membrane"/>
    <property type="evidence" value="ECO:0007669"/>
    <property type="project" value="TreeGrafter"/>
</dbReference>
<dbReference type="Gene3D" id="3.40.50.300">
    <property type="entry name" value="P-loop containing nucleotide triphosphate hydrolases"/>
    <property type="match status" value="1"/>
</dbReference>
<evidence type="ECO:0000256" key="2">
    <source>
        <dbReference type="ARBA" id="ARBA00024867"/>
    </source>
</evidence>
<dbReference type="InterPro" id="IPR027417">
    <property type="entry name" value="P-loop_NTPase"/>
</dbReference>
<evidence type="ECO:0000256" key="3">
    <source>
        <dbReference type="PROSITE-ProRule" id="PRU00169"/>
    </source>
</evidence>
<feature type="domain" description="Response regulatory" evidence="4">
    <location>
        <begin position="5"/>
        <end position="120"/>
    </location>
</feature>
<keyword evidence="6" id="KW-1185">Reference proteome</keyword>
<dbReference type="AlphaFoldDB" id="A0A366IBF3"/>
<dbReference type="PROSITE" id="PS50110">
    <property type="entry name" value="RESPONSE_REGULATORY"/>
    <property type="match status" value="1"/>
</dbReference>
<organism evidence="5 6">
    <name type="scientific">Alkalibaculum bacchi</name>
    <dbReference type="NCBI Taxonomy" id="645887"/>
    <lineage>
        <taxon>Bacteria</taxon>
        <taxon>Bacillati</taxon>
        <taxon>Bacillota</taxon>
        <taxon>Clostridia</taxon>
        <taxon>Eubacteriales</taxon>
        <taxon>Eubacteriaceae</taxon>
        <taxon>Alkalibaculum</taxon>
    </lineage>
</organism>
<dbReference type="PANTHER" id="PTHR43384:SF13">
    <property type="entry name" value="SLR0110 PROTEIN"/>
    <property type="match status" value="1"/>
</dbReference>
<dbReference type="InterPro" id="IPR050625">
    <property type="entry name" value="ParA/MinD_ATPase"/>
</dbReference>
<dbReference type="OrthoDB" id="9794577at2"/>
<sequence length="396" mass="44281">MEFIRVFILGIIGEERTYIEDVLSNIEYIKIVGAVKSDEEAFEELETNFVDVILVDASVSGDGYRVAEVLSEEYPNMAIIMVEREFDEDIIYKSLSAGAQNVLFYPFTEAKLVETIYRAYELIKRRPVPTREKTSSLKPQKSLGKVLTVFSTKGGVGKTFVSVNLAVALQRETSKRVVLVDFDIDFGNVSLALNIAPRFTLTNVVEDIQNIDEDLMESYLLPHESGIVILPANAKPQMTEFINANHVEKILNTLRSSFDYIVVDMPARFYEPVNQALVSADMLLMITTPEISAIRNVKSALITLDELNYPQGKIKVILNKADNRGLIKEKDVEATLQQEVFGSISVDYKLATASLNQGVPVIEKGRPKGVAKEYLNLAKKITQEAPSSTENKKGRR</sequence>
<dbReference type="GO" id="GO:0005524">
    <property type="term" value="F:ATP binding"/>
    <property type="evidence" value="ECO:0007669"/>
    <property type="project" value="TreeGrafter"/>
</dbReference>
<accession>A0A366IBF3</accession>
<dbReference type="InterPro" id="IPR001789">
    <property type="entry name" value="Sig_transdc_resp-reg_receiver"/>
</dbReference>
<dbReference type="SUPFAM" id="SSF52540">
    <property type="entry name" value="P-loop containing nucleoside triphosphate hydrolases"/>
    <property type="match status" value="1"/>
</dbReference>
<comment type="caution">
    <text evidence="5">The sequence shown here is derived from an EMBL/GenBank/DDBJ whole genome shotgun (WGS) entry which is preliminary data.</text>
</comment>
<dbReference type="GO" id="GO:0016887">
    <property type="term" value="F:ATP hydrolysis activity"/>
    <property type="evidence" value="ECO:0007669"/>
    <property type="project" value="TreeGrafter"/>
</dbReference>
<keyword evidence="3" id="KW-0597">Phosphoprotein</keyword>
<dbReference type="GO" id="GO:0000160">
    <property type="term" value="P:phosphorelay signal transduction system"/>
    <property type="evidence" value="ECO:0007669"/>
    <property type="project" value="InterPro"/>
</dbReference>
<dbReference type="InterPro" id="IPR011006">
    <property type="entry name" value="CheY-like_superfamily"/>
</dbReference>
<dbReference type="CDD" id="cd00156">
    <property type="entry name" value="REC"/>
    <property type="match status" value="1"/>
</dbReference>
<comment type="function">
    <text evidence="2">May play the central regulatory role in sporulation. It may be an element of the effector pathway responsible for the activation of sporulation genes in response to nutritional stress. Spo0A may act in concert with spo0H (a sigma factor) to control the expression of some genes that are critical to the sporulation process.</text>
</comment>
<dbReference type="Pfam" id="PF00072">
    <property type="entry name" value="Response_reg"/>
    <property type="match status" value="1"/>
</dbReference>
<gene>
    <name evidence="5" type="ORF">DES36_106109</name>
</gene>
<dbReference type="Proteomes" id="UP000253490">
    <property type="component" value="Unassembled WGS sequence"/>
</dbReference>
<dbReference type="PANTHER" id="PTHR43384">
    <property type="entry name" value="SEPTUM SITE-DETERMINING PROTEIN MIND HOMOLOG, CHLOROPLASTIC-RELATED"/>
    <property type="match status" value="1"/>
</dbReference>
<feature type="modified residue" description="4-aspartylphosphate" evidence="3">
    <location>
        <position position="56"/>
    </location>
</feature>
<protein>
    <recommendedName>
        <fullName evidence="1">Stage 0 sporulation protein A homolog</fullName>
    </recommendedName>
</protein>
<dbReference type="GO" id="GO:0005829">
    <property type="term" value="C:cytosol"/>
    <property type="evidence" value="ECO:0007669"/>
    <property type="project" value="TreeGrafter"/>
</dbReference>
<dbReference type="EMBL" id="QNRX01000006">
    <property type="protein sequence ID" value="RBP65998.1"/>
    <property type="molecule type" value="Genomic_DNA"/>
</dbReference>